<evidence type="ECO:0000256" key="3">
    <source>
        <dbReference type="ARBA" id="ARBA00022840"/>
    </source>
</evidence>
<evidence type="ECO:0000256" key="1">
    <source>
        <dbReference type="ARBA" id="ARBA00022741"/>
    </source>
</evidence>
<evidence type="ECO:0000256" key="2">
    <source>
        <dbReference type="ARBA" id="ARBA00022801"/>
    </source>
</evidence>
<dbReference type="InterPro" id="IPR045455">
    <property type="entry name" value="NrS-1_pol-like_helicase"/>
</dbReference>
<dbReference type="PANTHER" id="PTHR35372">
    <property type="entry name" value="ATP BINDING PROTEIN-RELATED"/>
    <property type="match status" value="1"/>
</dbReference>
<dbReference type="Gene3D" id="3.40.50.300">
    <property type="entry name" value="P-loop containing nucleotide triphosphate hydrolases"/>
    <property type="match status" value="1"/>
</dbReference>
<proteinExistence type="predicted"/>
<keyword evidence="6" id="KW-1185">Reference proteome</keyword>
<dbReference type="InterPro" id="IPR014015">
    <property type="entry name" value="Helicase_SF3_DNA-vir"/>
</dbReference>
<gene>
    <name evidence="5" type="ORF">PQ472_07900</name>
</gene>
<sequence length="615" mass="70568">MYAEFKEGQKHGGYDPATTTDDNLSAFKDAGYVLTPHDLVVDIDELPPDKIKQMLKWFDIQTEVVFTKRGAHLYFNRPTGFRAAKAMTDLGFMAEYKHTNNTFATTVKRNGVARPVINHGMRADLPPFLKPDRKAKSLLGLADGEGRNQALFSQRAKVQRYENWRQILEFINKVVFDEPLPDNEMEEITRDMKPQAVKDGEAIIADAVAHDLKVVNYGGMLWYRANGDWYKADDTGLKRIIYEYAPNEKTFYIEEVFKQLQIKTPPIDGNTVFDIRLNNGILRKGKFIDIQSDEFTPFSIDLDYDPNATAVPIVDTYLNNLTGNEPQYREMIEEILGYTLFTDKELIRLIGKFFFFVGDGGNGKGTLLEIIRQILGKENVSTLAIDQMVDERYLNSMVGKLANLGDDVEDKPIDDKKMKVLKNISTADNVSIRRLYENASTDTLSATLIFTTNHILKSFEKGESYKRRVLWCPMYGKPKHKSKTFISDVTTPEALTYWIKLIVDGYQRLYNNLTFTESPRVKQFNDTYHEENNSVLEYLSVTDAEHFAGMTSPEAYEEYEVWAEENDYNTQSKRLFRETLKAELGYDLKQTKINKVNKRVFIKDDGAEAVTKNGR</sequence>
<dbReference type="RefSeq" id="WP_274258887.1">
    <property type="nucleotide sequence ID" value="NZ_CP117884.1"/>
</dbReference>
<dbReference type="InterPro" id="IPR027417">
    <property type="entry name" value="P-loop_NTPase"/>
</dbReference>
<dbReference type="PANTHER" id="PTHR35372:SF2">
    <property type="entry name" value="SF3 HELICASE DOMAIN-CONTAINING PROTEIN"/>
    <property type="match status" value="1"/>
</dbReference>
<evidence type="ECO:0000313" key="5">
    <source>
        <dbReference type="EMBL" id="WDF81848.1"/>
    </source>
</evidence>
<dbReference type="PROSITE" id="PS51206">
    <property type="entry name" value="SF3_HELICASE_1"/>
    <property type="match status" value="1"/>
</dbReference>
<reference evidence="5 6" key="1">
    <citation type="submission" date="2023-02" db="EMBL/GenBank/DDBJ databases">
        <title>Genome sequence of Lacticaseibacillus sp. KACC 23028.</title>
        <authorList>
            <person name="Kim S."/>
            <person name="Heo J."/>
            <person name="Kwon S.-W."/>
        </authorList>
    </citation>
    <scope>NUCLEOTIDE SEQUENCE [LARGE SCALE GENOMIC DNA]</scope>
    <source>
        <strain evidence="5 6">KACC 23028</strain>
    </source>
</reference>
<dbReference type="Pfam" id="PF19263">
    <property type="entry name" value="DUF5906"/>
    <property type="match status" value="1"/>
</dbReference>
<dbReference type="Proteomes" id="UP001220377">
    <property type="component" value="Chromosome"/>
</dbReference>
<evidence type="ECO:0000313" key="6">
    <source>
        <dbReference type="Proteomes" id="UP001220377"/>
    </source>
</evidence>
<organism evidence="5 6">
    <name type="scientific">Lacticaseibacillus pabuli</name>
    <dbReference type="NCBI Taxonomy" id="3025672"/>
    <lineage>
        <taxon>Bacteria</taxon>
        <taxon>Bacillati</taxon>
        <taxon>Bacillota</taxon>
        <taxon>Bacilli</taxon>
        <taxon>Lactobacillales</taxon>
        <taxon>Lactobacillaceae</taxon>
        <taxon>Lacticaseibacillus</taxon>
    </lineage>
</organism>
<accession>A0ABY7WR67</accession>
<keyword evidence="2" id="KW-0378">Hydrolase</keyword>
<dbReference type="InterPro" id="IPR051620">
    <property type="entry name" value="ORF904-like_C"/>
</dbReference>
<keyword evidence="1" id="KW-0547">Nucleotide-binding</keyword>
<keyword evidence="3" id="KW-0067">ATP-binding</keyword>
<protein>
    <submittedName>
        <fullName evidence="5">Phage/plasmid primase, P4 family</fullName>
    </submittedName>
</protein>
<dbReference type="EMBL" id="CP117884">
    <property type="protein sequence ID" value="WDF81848.1"/>
    <property type="molecule type" value="Genomic_DNA"/>
</dbReference>
<dbReference type="NCBIfam" id="TIGR01613">
    <property type="entry name" value="primase_Cterm"/>
    <property type="match status" value="1"/>
</dbReference>
<name>A0ABY7WR67_9LACO</name>
<dbReference type="SUPFAM" id="SSF52540">
    <property type="entry name" value="P-loop containing nucleoside triphosphate hydrolases"/>
    <property type="match status" value="1"/>
</dbReference>
<feature type="domain" description="SF3 helicase" evidence="4">
    <location>
        <begin position="327"/>
        <end position="494"/>
    </location>
</feature>
<dbReference type="InterPro" id="IPR006500">
    <property type="entry name" value="Helicase_put_C_phage/plasmid"/>
</dbReference>
<evidence type="ECO:0000259" key="4">
    <source>
        <dbReference type="PROSITE" id="PS51206"/>
    </source>
</evidence>